<dbReference type="KEGG" id="gca:Galf_1506"/>
<evidence type="ECO:0000313" key="3">
    <source>
        <dbReference type="Proteomes" id="UP000001235"/>
    </source>
</evidence>
<keyword evidence="3" id="KW-1185">Reference proteome</keyword>
<proteinExistence type="predicted"/>
<reference evidence="2 3" key="1">
    <citation type="submission" date="2010-08" db="EMBL/GenBank/DDBJ databases">
        <title>Complete sequence of Gallionella capsiferriformans ES-2.</title>
        <authorList>
            <consortium name="US DOE Joint Genome Institute"/>
            <person name="Lucas S."/>
            <person name="Copeland A."/>
            <person name="Lapidus A."/>
            <person name="Cheng J.-F."/>
            <person name="Bruce D."/>
            <person name="Goodwin L."/>
            <person name="Pitluck S."/>
            <person name="Chertkov O."/>
            <person name="Davenport K.W."/>
            <person name="Detter J.C."/>
            <person name="Han C."/>
            <person name="Tapia R."/>
            <person name="Land M."/>
            <person name="Hauser L."/>
            <person name="Chang Y.-J."/>
            <person name="Jeffries C."/>
            <person name="Kyrpides N."/>
            <person name="Ivanova N."/>
            <person name="Mikhailova N."/>
            <person name="Shelobolina E.S."/>
            <person name="Picardal F."/>
            <person name="Roden E."/>
            <person name="Emerson D."/>
            <person name="Woyke T."/>
        </authorList>
    </citation>
    <scope>NUCLEOTIDE SEQUENCE [LARGE SCALE GENOMIC DNA]</scope>
    <source>
        <strain evidence="2 3">ES-2</strain>
    </source>
</reference>
<dbReference type="EMBL" id="CP002159">
    <property type="protein sequence ID" value="ADL55525.1"/>
    <property type="molecule type" value="Genomic_DNA"/>
</dbReference>
<dbReference type="InterPro" id="IPR035897">
    <property type="entry name" value="Toll_tir_struct_dom_sf"/>
</dbReference>
<dbReference type="RefSeq" id="WP_013293464.1">
    <property type="nucleotide sequence ID" value="NC_014394.1"/>
</dbReference>
<dbReference type="eggNOG" id="COG2815">
    <property type="taxonomic scope" value="Bacteria"/>
</dbReference>
<dbReference type="AlphaFoldDB" id="D9SG78"/>
<dbReference type="Pfam" id="PF13676">
    <property type="entry name" value="TIR_2"/>
    <property type="match status" value="1"/>
</dbReference>
<dbReference type="PROSITE" id="PS50104">
    <property type="entry name" value="TIR"/>
    <property type="match status" value="1"/>
</dbReference>
<organism evidence="2 3">
    <name type="scientific">Gallionella capsiferriformans (strain ES-2)</name>
    <name type="common">Gallionella ferruginea capsiferriformans (strain ES-2)</name>
    <dbReference type="NCBI Taxonomy" id="395494"/>
    <lineage>
        <taxon>Bacteria</taxon>
        <taxon>Pseudomonadati</taxon>
        <taxon>Pseudomonadota</taxon>
        <taxon>Betaproteobacteria</taxon>
        <taxon>Nitrosomonadales</taxon>
        <taxon>Gallionellaceae</taxon>
        <taxon>Gallionella</taxon>
    </lineage>
</organism>
<accession>D9SG78</accession>
<sequence length="161" mass="17808">MAFKVFVSYSSHDLEHVEQLQQQLSDSPVEVFVAENSVAPSQELGSTISQAIEQCDLFILVWSKNAQESAWVSQEVGRAGALKKKILPLVLTEGMQLPGFIQNLKYLSVHKEPEKALAQARQIVVGAYEEKVKLESAHAQAEKDKLALLAIGALLFWAFSK</sequence>
<gene>
    <name evidence="2" type="ordered locus">Galf_1506</name>
</gene>
<dbReference type="OrthoDB" id="8561627at2"/>
<dbReference type="STRING" id="395494.Galf_1506"/>
<dbReference type="Gene3D" id="3.40.50.10140">
    <property type="entry name" value="Toll/interleukin-1 receptor homology (TIR) domain"/>
    <property type="match status" value="1"/>
</dbReference>
<protein>
    <submittedName>
        <fullName evidence="2">TIR protein</fullName>
    </submittedName>
</protein>
<dbReference type="InterPro" id="IPR000157">
    <property type="entry name" value="TIR_dom"/>
</dbReference>
<dbReference type="Proteomes" id="UP000001235">
    <property type="component" value="Chromosome"/>
</dbReference>
<evidence type="ECO:0000313" key="2">
    <source>
        <dbReference type="EMBL" id="ADL55525.1"/>
    </source>
</evidence>
<feature type="domain" description="TIR" evidence="1">
    <location>
        <begin position="1"/>
        <end position="123"/>
    </location>
</feature>
<dbReference type="SUPFAM" id="SSF52200">
    <property type="entry name" value="Toll/Interleukin receptor TIR domain"/>
    <property type="match status" value="1"/>
</dbReference>
<name>D9SG78_GALCS</name>
<dbReference type="HOGENOM" id="CLU_1641305_0_0_4"/>
<dbReference type="GO" id="GO:0007165">
    <property type="term" value="P:signal transduction"/>
    <property type="evidence" value="ECO:0007669"/>
    <property type="project" value="InterPro"/>
</dbReference>
<evidence type="ECO:0000259" key="1">
    <source>
        <dbReference type="PROSITE" id="PS50104"/>
    </source>
</evidence>